<reference evidence="6 7" key="1">
    <citation type="journal article" date="2014" name="Science">
        <title>Plant genetics. Early allopolyploid evolution in the post-Neolithic Brassica napus oilseed genome.</title>
        <authorList>
            <person name="Chalhoub B."/>
            <person name="Denoeud F."/>
            <person name="Liu S."/>
            <person name="Parkin I.A."/>
            <person name="Tang H."/>
            <person name="Wang X."/>
            <person name="Chiquet J."/>
            <person name="Belcram H."/>
            <person name="Tong C."/>
            <person name="Samans B."/>
            <person name="Correa M."/>
            <person name="Da Silva C."/>
            <person name="Just J."/>
            <person name="Falentin C."/>
            <person name="Koh C.S."/>
            <person name="Le Clainche I."/>
            <person name="Bernard M."/>
            <person name="Bento P."/>
            <person name="Noel B."/>
            <person name="Labadie K."/>
            <person name="Alberti A."/>
            <person name="Charles M."/>
            <person name="Arnaud D."/>
            <person name="Guo H."/>
            <person name="Daviaud C."/>
            <person name="Alamery S."/>
            <person name="Jabbari K."/>
            <person name="Zhao M."/>
            <person name="Edger P.P."/>
            <person name="Chelaifa H."/>
            <person name="Tack D."/>
            <person name="Lassalle G."/>
            <person name="Mestiri I."/>
            <person name="Schnel N."/>
            <person name="Le Paslier M.C."/>
            <person name="Fan G."/>
            <person name="Renault V."/>
            <person name="Bayer P.E."/>
            <person name="Golicz A.A."/>
            <person name="Manoli S."/>
            <person name="Lee T.H."/>
            <person name="Thi V.H."/>
            <person name="Chalabi S."/>
            <person name="Hu Q."/>
            <person name="Fan C."/>
            <person name="Tollenaere R."/>
            <person name="Lu Y."/>
            <person name="Battail C."/>
            <person name="Shen J."/>
            <person name="Sidebottom C.H."/>
            <person name="Wang X."/>
            <person name="Canaguier A."/>
            <person name="Chauveau A."/>
            <person name="Berard A."/>
            <person name="Deniot G."/>
            <person name="Guan M."/>
            <person name="Liu Z."/>
            <person name="Sun F."/>
            <person name="Lim Y.P."/>
            <person name="Lyons E."/>
            <person name="Town C.D."/>
            <person name="Bancroft I."/>
            <person name="Wang X."/>
            <person name="Meng J."/>
            <person name="Ma J."/>
            <person name="Pires J.C."/>
            <person name="King G.J."/>
            <person name="Brunel D."/>
            <person name="Delourme R."/>
            <person name="Renard M."/>
            <person name="Aury J.M."/>
            <person name="Adams K.L."/>
            <person name="Batley J."/>
            <person name="Snowdon R.J."/>
            <person name="Tost J."/>
            <person name="Edwards D."/>
            <person name="Zhou Y."/>
            <person name="Hua W."/>
            <person name="Sharpe A.G."/>
            <person name="Paterson A.H."/>
            <person name="Guan C."/>
            <person name="Wincker P."/>
        </authorList>
    </citation>
    <scope>NUCLEOTIDE SEQUENCE [LARGE SCALE GENOMIC DNA]</scope>
    <source>
        <strain evidence="7">cv. Darmor-bzh</strain>
    </source>
</reference>
<dbReference type="Gene3D" id="1.20.920.10">
    <property type="entry name" value="Bromodomain-like"/>
    <property type="match status" value="1"/>
</dbReference>
<reference evidence="5" key="3">
    <citation type="submission" date="2021-01" db="EMBL/GenBank/DDBJ databases">
        <authorList>
            <consortium name="Genoscope - CEA"/>
            <person name="William W."/>
        </authorList>
    </citation>
    <scope>NUCLEOTIDE SEQUENCE</scope>
</reference>
<gene>
    <name evidence="6" type="primary">BnaA01g35930D</name>
    <name evidence="5" type="ORF">DARMORV10_A01P30090.1</name>
    <name evidence="6" type="ORF">GSBRNA2T00005184001</name>
</gene>
<organism evidence="6 7">
    <name type="scientific">Brassica napus</name>
    <name type="common">Rape</name>
    <dbReference type="NCBI Taxonomy" id="3708"/>
    <lineage>
        <taxon>Eukaryota</taxon>
        <taxon>Viridiplantae</taxon>
        <taxon>Streptophyta</taxon>
        <taxon>Embryophyta</taxon>
        <taxon>Tracheophyta</taxon>
        <taxon>Spermatophyta</taxon>
        <taxon>Magnoliopsida</taxon>
        <taxon>eudicotyledons</taxon>
        <taxon>Gunneridae</taxon>
        <taxon>Pentapetalae</taxon>
        <taxon>rosids</taxon>
        <taxon>malvids</taxon>
        <taxon>Brassicales</taxon>
        <taxon>Brassicaceae</taxon>
        <taxon>Brassiceae</taxon>
        <taxon>Brassica</taxon>
    </lineage>
</organism>
<dbReference type="PROSITE" id="PS50014">
    <property type="entry name" value="BROMODOMAIN_2"/>
    <property type="match status" value="1"/>
</dbReference>
<feature type="compositionally biased region" description="Low complexity" evidence="3">
    <location>
        <begin position="439"/>
        <end position="451"/>
    </location>
</feature>
<feature type="compositionally biased region" description="Basic and acidic residues" evidence="3">
    <location>
        <begin position="452"/>
        <end position="462"/>
    </location>
</feature>
<dbReference type="InterPro" id="IPR001487">
    <property type="entry name" value="Bromodomain"/>
</dbReference>
<evidence type="ECO:0000313" key="5">
    <source>
        <dbReference type="EMBL" id="CAF2152913.1"/>
    </source>
</evidence>
<evidence type="ECO:0000256" key="1">
    <source>
        <dbReference type="ARBA" id="ARBA00023117"/>
    </source>
</evidence>
<dbReference type="SUPFAM" id="SSF47370">
    <property type="entry name" value="Bromodomain"/>
    <property type="match status" value="1"/>
</dbReference>
<dbReference type="CDD" id="cd04369">
    <property type="entry name" value="Bromodomain"/>
    <property type="match status" value="1"/>
</dbReference>
<dbReference type="GO" id="GO:0035267">
    <property type="term" value="C:NuA4 histone acetyltransferase complex"/>
    <property type="evidence" value="ECO:0000318"/>
    <property type="project" value="GO_Central"/>
</dbReference>
<feature type="compositionally biased region" description="Basic residues" evidence="3">
    <location>
        <begin position="211"/>
        <end position="221"/>
    </location>
</feature>
<dbReference type="Proteomes" id="UP001295469">
    <property type="component" value="Chromosome A01"/>
</dbReference>
<evidence type="ECO:0000313" key="6">
    <source>
        <dbReference type="EMBL" id="CDY52221.1"/>
    </source>
</evidence>
<proteinExistence type="predicted"/>
<dbReference type="InterPro" id="IPR036427">
    <property type="entry name" value="Bromodomain-like_sf"/>
</dbReference>
<evidence type="ECO:0000256" key="3">
    <source>
        <dbReference type="SAM" id="MobiDB-lite"/>
    </source>
</evidence>
<feature type="compositionally biased region" description="Polar residues" evidence="3">
    <location>
        <begin position="152"/>
        <end position="173"/>
    </location>
</feature>
<dbReference type="AlphaFoldDB" id="A0A078IQP2"/>
<evidence type="ECO:0000259" key="4">
    <source>
        <dbReference type="PROSITE" id="PS50014"/>
    </source>
</evidence>
<feature type="compositionally biased region" description="Low complexity" evidence="3">
    <location>
        <begin position="393"/>
        <end position="402"/>
    </location>
</feature>
<feature type="region of interest" description="Disordered" evidence="3">
    <location>
        <begin position="367"/>
        <end position="412"/>
    </location>
</feature>
<feature type="domain" description="Bromo" evidence="4">
    <location>
        <begin position="278"/>
        <end position="348"/>
    </location>
</feature>
<feature type="compositionally biased region" description="Basic and acidic residues" evidence="3">
    <location>
        <begin position="110"/>
        <end position="125"/>
    </location>
</feature>
<reference evidence="6" key="2">
    <citation type="submission" date="2014-06" db="EMBL/GenBank/DDBJ databases">
        <authorList>
            <person name="Genoscope - CEA"/>
        </authorList>
    </citation>
    <scope>NUCLEOTIDE SEQUENCE</scope>
</reference>
<keyword evidence="1 2" id="KW-0103">Bromodomain</keyword>
<dbReference type="Gramene" id="CDY52221">
    <property type="protein sequence ID" value="CDY52221"/>
    <property type="gene ID" value="GSBRNA2T00005184001"/>
</dbReference>
<name>A0A078IQP2_BRANA</name>
<dbReference type="PaxDb" id="3708-A0A078IQP2"/>
<evidence type="ECO:0000313" key="7">
    <source>
        <dbReference type="Proteomes" id="UP000028999"/>
    </source>
</evidence>
<dbReference type="PANTHER" id="PTHR15398:SF4">
    <property type="entry name" value="BROMODOMAIN-CONTAINING PROTEIN 8 ISOFORM X1"/>
    <property type="match status" value="1"/>
</dbReference>
<feature type="region of interest" description="Disordered" evidence="3">
    <location>
        <begin position="110"/>
        <end position="184"/>
    </location>
</feature>
<feature type="compositionally biased region" description="Polar residues" evidence="3">
    <location>
        <begin position="250"/>
        <end position="260"/>
    </location>
</feature>
<feature type="region of interest" description="Disordered" evidence="3">
    <location>
        <begin position="199"/>
        <end position="262"/>
    </location>
</feature>
<dbReference type="EMBL" id="HG994355">
    <property type="protein sequence ID" value="CAF2152913.1"/>
    <property type="molecule type" value="Genomic_DNA"/>
</dbReference>
<dbReference type="PANTHER" id="PTHR15398">
    <property type="entry name" value="BROMODOMAIN-CONTAINING PROTEIN 8"/>
    <property type="match status" value="1"/>
</dbReference>
<feature type="region of interest" description="Disordered" evidence="3">
    <location>
        <begin position="424"/>
        <end position="482"/>
    </location>
</feature>
<accession>A0A078IQP2</accession>
<keyword evidence="7" id="KW-1185">Reference proteome</keyword>
<dbReference type="EMBL" id="LK033068">
    <property type="protein sequence ID" value="CDY52221.1"/>
    <property type="molecule type" value="Genomic_DNA"/>
</dbReference>
<dbReference type="Pfam" id="PF00439">
    <property type="entry name" value="Bromodomain"/>
    <property type="match status" value="1"/>
</dbReference>
<protein>
    <submittedName>
        <fullName evidence="5">(rape) hypothetical protein</fullName>
    </submittedName>
    <submittedName>
        <fullName evidence="6">BnaA01g35930D protein</fullName>
    </submittedName>
</protein>
<dbReference type="OMA" id="VEQDMVK"/>
<dbReference type="Proteomes" id="UP000028999">
    <property type="component" value="Unassembled WGS sequence"/>
</dbReference>
<sequence>MVMMMLTKKMEMESDWGTWEELLLGGAVLRHGTGDWTVVSEELRSHSMSGIFTFTPEICKAKYKDLRERYLGCKSWYEEVKKKRVAELKAALIKSQDSIGSLESKLESLKSESNDECHENNDYDSSRTLSLEPPSPKSEGGGECTSKDTSKDLSSAGSFTQQELTTTNWSPPQAKSEAIKEQDKKNNLLHGDIFRSMYGVGGGGGQVLPSMRKKRGKRKRKDCSASKDVTAVEESHMLDDIASNPRSKEAASTSSNSQSRGHGLALPGELLKIYNTISQNECALVFRRRLDSQKRARYKKLVRRHMDLDTIKSRINGCSISSAKELFMDFLLVANNAAIFYSKNTREHKSAVSLRDIVTKSLRHYLTEDHHPPPHRSSSVTTSAKVPVPALTSKSPSVPKSVGVKKPRTGAHPLKLVEQDMVKTTSGGGRKRLVTDSPVAAVKSSAASKKVTAVERRRRDAKQVNGGHDSPALAGRKRNRVR</sequence>
<dbReference type="SMART" id="SM00297">
    <property type="entry name" value="BROMO"/>
    <property type="match status" value="1"/>
</dbReference>
<dbReference type="STRING" id="3708.A0A078IQP2"/>
<evidence type="ECO:0000256" key="2">
    <source>
        <dbReference type="PROSITE-ProRule" id="PRU00035"/>
    </source>
</evidence>